<organism evidence="3">
    <name type="scientific">Rhizobium meliloti</name>
    <name type="common">Ensifer meliloti</name>
    <name type="synonym">Sinorhizobium meliloti</name>
    <dbReference type="NCBI Taxonomy" id="382"/>
    <lineage>
        <taxon>Bacteria</taxon>
        <taxon>Pseudomonadati</taxon>
        <taxon>Pseudomonadota</taxon>
        <taxon>Alphaproteobacteria</taxon>
        <taxon>Hyphomicrobiales</taxon>
        <taxon>Rhizobiaceae</taxon>
        <taxon>Sinorhizobium/Ensifer group</taxon>
        <taxon>Sinorhizobium</taxon>
    </lineage>
</organism>
<dbReference type="GO" id="GO:0030288">
    <property type="term" value="C:outer membrane-bounded periplasmic space"/>
    <property type="evidence" value="ECO:0007669"/>
    <property type="project" value="InterPro"/>
</dbReference>
<reference evidence="3" key="1">
    <citation type="journal article" date="2013" name="Genome Biol.">
        <title>Comparative genomics of the core and accessory genomes of 48 Sinorhizobium strains comprising five genospecies.</title>
        <authorList>
            <person name="Sugawara M."/>
            <person name="Epstein B."/>
            <person name="Badgley B.D."/>
            <person name="Unno T."/>
            <person name="Xu L."/>
            <person name="Reese J."/>
            <person name="Gyaneshwar P."/>
            <person name="Denny R."/>
            <person name="Mudge J."/>
            <person name="Bharti A.K."/>
            <person name="Farmer A.D."/>
            <person name="May G.D."/>
            <person name="Woodward J.E."/>
            <person name="Medigue C."/>
            <person name="Vallenet D."/>
            <person name="Lajus A."/>
            <person name="Rouy Z."/>
            <person name="Martinez-Vaz B."/>
            <person name="Tiffin P."/>
            <person name="Young N.D."/>
            <person name="Sadowsky M.J."/>
        </authorList>
    </citation>
    <scope>NUCLEOTIDE SEQUENCE</scope>
    <source>
        <strain evidence="3">M30</strain>
    </source>
</reference>
<evidence type="ECO:0000259" key="2">
    <source>
        <dbReference type="Pfam" id="PF00345"/>
    </source>
</evidence>
<feature type="signal peptide" evidence="1">
    <location>
        <begin position="1"/>
        <end position="24"/>
    </location>
</feature>
<dbReference type="Gene3D" id="2.60.40.10">
    <property type="entry name" value="Immunoglobulins"/>
    <property type="match status" value="1"/>
</dbReference>
<name>A0A6A7ZV96_RHIML</name>
<dbReference type="PANTHER" id="PTHR30251">
    <property type="entry name" value="PILUS ASSEMBLY CHAPERONE"/>
    <property type="match status" value="1"/>
</dbReference>
<dbReference type="AlphaFoldDB" id="A0A6A7ZV96"/>
<feature type="domain" description="Pili assembly chaperone N-terminal" evidence="2">
    <location>
        <begin position="27"/>
        <end position="143"/>
    </location>
</feature>
<evidence type="ECO:0000256" key="1">
    <source>
        <dbReference type="SAM" id="SignalP"/>
    </source>
</evidence>
<dbReference type="PANTHER" id="PTHR30251:SF4">
    <property type="entry name" value="SLR1668 PROTEIN"/>
    <property type="match status" value="1"/>
</dbReference>
<dbReference type="InterPro" id="IPR016147">
    <property type="entry name" value="Pili_assmbl_chaperone_N"/>
</dbReference>
<evidence type="ECO:0000313" key="3">
    <source>
        <dbReference type="EMBL" id="MQW05707.1"/>
    </source>
</evidence>
<gene>
    <name evidence="3" type="ORF">GHK45_18635</name>
</gene>
<dbReference type="InterPro" id="IPR050643">
    <property type="entry name" value="Periplasmic_pilus_chap"/>
</dbReference>
<accession>A0A6A7ZV96</accession>
<keyword evidence="1" id="KW-0732">Signal</keyword>
<dbReference type="GO" id="GO:0071555">
    <property type="term" value="P:cell wall organization"/>
    <property type="evidence" value="ECO:0007669"/>
    <property type="project" value="InterPro"/>
</dbReference>
<sequence>MRSMLKSIAAAALLFASGLTPVNAAALRVAPTTVEMIAPDSAAVFNLRNEATRPLNVQVRVFQWSQENGVETLQPTRDVVASPPSAQLSPGGDYVIRVVRVSKQPVRSEESYRIVIDELPDPSRRKAGTVSLVVRHVLPVFFRSPDASGPDVEWRLTRSKGGLVLAAQNNGGSRLRLSDVKLSQGDSVIGQRKGLVGYVLGGTTMQWSIGRARGLSSGSVTLSGKSDVGAINAKVAVSGR</sequence>
<dbReference type="GeneID" id="25012019"/>
<dbReference type="RefSeq" id="WP_015242566.1">
    <property type="nucleotide sequence ID" value="NZ_CP088115.1"/>
</dbReference>
<feature type="chain" id="PRO_5025491685" evidence="1">
    <location>
        <begin position="25"/>
        <end position="240"/>
    </location>
</feature>
<dbReference type="EMBL" id="WISP01000136">
    <property type="protein sequence ID" value="MQW05707.1"/>
    <property type="molecule type" value="Genomic_DNA"/>
</dbReference>
<comment type="caution">
    <text evidence="3">The sequence shown here is derived from an EMBL/GenBank/DDBJ whole genome shotgun (WGS) entry which is preliminary data.</text>
</comment>
<dbReference type="Pfam" id="PF00345">
    <property type="entry name" value="PapD_N"/>
    <property type="match status" value="1"/>
</dbReference>
<dbReference type="SUPFAM" id="SSF49354">
    <property type="entry name" value="PapD-like"/>
    <property type="match status" value="1"/>
</dbReference>
<proteinExistence type="predicted"/>
<dbReference type="InterPro" id="IPR008962">
    <property type="entry name" value="PapD-like_sf"/>
</dbReference>
<dbReference type="InterPro" id="IPR013783">
    <property type="entry name" value="Ig-like_fold"/>
</dbReference>
<protein>
    <submittedName>
        <fullName evidence="3">Fimbria/pilus periplasmic chaperone</fullName>
    </submittedName>
</protein>